<dbReference type="InterPro" id="IPR001650">
    <property type="entry name" value="Helicase_C-like"/>
</dbReference>
<dbReference type="GO" id="GO:0031054">
    <property type="term" value="P:pre-miRNA processing"/>
    <property type="evidence" value="ECO:0007669"/>
    <property type="project" value="TreeGrafter"/>
</dbReference>
<gene>
    <name evidence="20" type="ORF">X975_08220</name>
</gene>
<organism evidence="20 21">
    <name type="scientific">Stegodyphus mimosarum</name>
    <name type="common">African social velvet spider</name>
    <dbReference type="NCBI Taxonomy" id="407821"/>
    <lineage>
        <taxon>Eukaryota</taxon>
        <taxon>Metazoa</taxon>
        <taxon>Ecdysozoa</taxon>
        <taxon>Arthropoda</taxon>
        <taxon>Chelicerata</taxon>
        <taxon>Arachnida</taxon>
        <taxon>Araneae</taxon>
        <taxon>Araneomorphae</taxon>
        <taxon>Entelegynae</taxon>
        <taxon>Eresoidea</taxon>
        <taxon>Eresidae</taxon>
        <taxon>Stegodyphus</taxon>
    </lineage>
</organism>
<keyword evidence="7" id="KW-0255">Endonuclease</keyword>
<dbReference type="PROSITE" id="PS50821">
    <property type="entry name" value="PAZ"/>
    <property type="match status" value="1"/>
</dbReference>
<dbReference type="Pfam" id="PF00271">
    <property type="entry name" value="Helicase_C"/>
    <property type="match status" value="1"/>
</dbReference>
<dbReference type="InterPro" id="IPR003100">
    <property type="entry name" value="PAZ_dom"/>
</dbReference>
<dbReference type="Pfam" id="PF03368">
    <property type="entry name" value="Dicer_dimer"/>
    <property type="match status" value="1"/>
</dbReference>
<evidence type="ECO:0000259" key="16">
    <source>
        <dbReference type="PROSITE" id="PS50142"/>
    </source>
</evidence>
<keyword evidence="15" id="KW-0694">RNA-binding</keyword>
<evidence type="ECO:0000256" key="10">
    <source>
        <dbReference type="ARBA" id="ARBA00022840"/>
    </source>
</evidence>
<feature type="domain" description="PAZ" evidence="17">
    <location>
        <begin position="456"/>
        <end position="577"/>
    </location>
</feature>
<keyword evidence="8" id="KW-0378">Hydrolase</keyword>
<dbReference type="GO" id="GO:0005634">
    <property type="term" value="C:nucleus"/>
    <property type="evidence" value="ECO:0007669"/>
    <property type="project" value="TreeGrafter"/>
</dbReference>
<dbReference type="OMA" id="TRKNHAY"/>
<dbReference type="SMART" id="SM00535">
    <property type="entry name" value="RIBOc"/>
    <property type="match status" value="2"/>
</dbReference>
<evidence type="ECO:0000256" key="11">
    <source>
        <dbReference type="ARBA" id="ARBA00022842"/>
    </source>
</evidence>
<dbReference type="SUPFAM" id="SSF69065">
    <property type="entry name" value="RNase III domain-like"/>
    <property type="match status" value="2"/>
</dbReference>
<keyword evidence="6" id="KW-0547">Nucleotide-binding</keyword>
<evidence type="ECO:0000256" key="4">
    <source>
        <dbReference type="ARBA" id="ARBA00022723"/>
    </source>
</evidence>
<keyword evidence="5" id="KW-0677">Repeat</keyword>
<dbReference type="GO" id="GO:0004386">
    <property type="term" value="F:helicase activity"/>
    <property type="evidence" value="ECO:0007669"/>
    <property type="project" value="UniProtKB-KW"/>
</dbReference>
<dbReference type="PROSITE" id="PS51194">
    <property type="entry name" value="HELICASE_CTER"/>
    <property type="match status" value="1"/>
</dbReference>
<sequence length="1079" mass="124427">MKKKCPSFAFLKPEFIAGHGRADLIETAMSLSKQKKILSRFRKKKCNLLIATSILEEGVDIQQCNLVIRFDLPSDFCSYIQSKGRARAKNSMYILMVPQHPATVSEFLQNMSDFKTIEKVLLVRCHNRVMPSEEEISDHMADSLIPAFMPYGPQGPRITMSSSIALINRYCARHHQTSDISTKSEPQWDIKVVDPDSNEIQYVCMLHLQINSYLKQTIIGENMKQKRLAKMSAALKACKLLYEIGELNEHLMPVTCSVDKALVEELGLIKNNIDEILPEKNRRRQLYEKHMPIFLKNSRPASGIPCYLHIFKMDLTEPLPKCLNPLNRPLFNPMATSRNVALLTSKIWPPVNPFPLFTKSGKILVKVKALKNTIILSSEELKKVEEFHKFVFSDALWLDKNKGFSPACSKFSAYIVPVNKVETANYDIDWSFIDATKAHPYNDQKHKTLAVDRTHFDEELFKDSVLIRFYKIAEWKNACPSFHHVINILYSMSPESKLDESSGITFKDYYKAKYNIRILNDKQPLVETVRSGVGNFWKPLYISLKDTYKDVPQVRRSKQNQKHHNEYLVPELCIIHPFPSSFFNKVIYLPTMLFRLQCLLLAEEIRQNVASEACVGSLHLKHIWPEFNLEKSDKVLKEKLHKKGQIKAYVASNAFVPRDVIKTHEKIISFEAKVELLDHPGPNPSLILQALTSKSTADEFDSECLKKIGNSFLRYVLSVKTYHKYPNYDAGKLSKLRSGLTKTSSLCHAAKKKNLAEYLICTCFNYNTTWLPPCYIVNEVMSQKSSSKKARRKKNSNENTIVIHQYFTKQLISDDCIADTVKALIGVYLLSCGQQGALQFMNWLGLNPLTKNVDISDKDFISWPPVTPDPLITSEMSSEFLQQRLSHLTSGFDRFEDIIKYKFNNVAYLLQAFTHCSYSYNEITDCYQKLRFLGSTVLDYIITRQLFEDCNDHFSEILSDHRSTLISDEFFASLAVRYKYHEFLKMLSPWYFKLLNCYLELLQKSDAFKFFEKYGYYQEVNCSELERDKVPQVLVDVFESVAGAIYLDSGSSLDIVWKIYYPMIVSTMSFLKEHIQSYT</sequence>
<dbReference type="SUPFAM" id="SSF52540">
    <property type="entry name" value="P-loop containing nucleoside triphosphate hydrolases"/>
    <property type="match status" value="1"/>
</dbReference>
<dbReference type="CDD" id="cd00593">
    <property type="entry name" value="RIBOc"/>
    <property type="match status" value="2"/>
</dbReference>
<dbReference type="GO" id="GO:0046872">
    <property type="term" value="F:metal ion binding"/>
    <property type="evidence" value="ECO:0007669"/>
    <property type="project" value="UniProtKB-KW"/>
</dbReference>
<dbReference type="EMBL" id="KK118980">
    <property type="protein sequence ID" value="KFM74329.1"/>
    <property type="molecule type" value="Genomic_DNA"/>
</dbReference>
<comment type="cofactor">
    <cofactor evidence="1">
        <name>Mn(2+)</name>
        <dbReference type="ChEBI" id="CHEBI:29035"/>
    </cofactor>
</comment>
<comment type="cofactor">
    <cofactor evidence="2">
        <name>Mg(2+)</name>
        <dbReference type="ChEBI" id="CHEBI:18420"/>
    </cofactor>
</comment>
<feature type="domain" description="RNase III" evidence="16">
    <location>
        <begin position="667"/>
        <end position="833"/>
    </location>
</feature>
<dbReference type="Proteomes" id="UP000054359">
    <property type="component" value="Unassembled WGS sequence"/>
</dbReference>
<dbReference type="InterPro" id="IPR000999">
    <property type="entry name" value="RNase_III_dom"/>
</dbReference>
<dbReference type="PROSITE" id="PS51327">
    <property type="entry name" value="DICER_DSRBF"/>
    <property type="match status" value="1"/>
</dbReference>
<dbReference type="Gene3D" id="3.40.50.300">
    <property type="entry name" value="P-loop containing nucleotide triphosphate hydrolases"/>
    <property type="match status" value="1"/>
</dbReference>
<feature type="domain" description="Helicase C-terminal" evidence="18">
    <location>
        <begin position="1"/>
        <end position="144"/>
    </location>
</feature>
<evidence type="ECO:0000259" key="18">
    <source>
        <dbReference type="PROSITE" id="PS51194"/>
    </source>
</evidence>
<dbReference type="SMART" id="SM00490">
    <property type="entry name" value="HELICc"/>
    <property type="match status" value="1"/>
</dbReference>
<comment type="similarity">
    <text evidence="14">Belongs to the helicase family. Dicer subfamily.</text>
</comment>
<accession>A0A087UAE0</accession>
<dbReference type="InterPro" id="IPR005034">
    <property type="entry name" value="Dicer_dimerisation"/>
</dbReference>
<evidence type="ECO:0000256" key="6">
    <source>
        <dbReference type="ARBA" id="ARBA00022741"/>
    </source>
</evidence>
<dbReference type="OrthoDB" id="2392202at2759"/>
<proteinExistence type="inferred from homology"/>
<keyword evidence="21" id="KW-1185">Reference proteome</keyword>
<reference evidence="20 21" key="1">
    <citation type="submission" date="2013-11" db="EMBL/GenBank/DDBJ databases">
        <title>Genome sequencing of Stegodyphus mimosarum.</title>
        <authorList>
            <person name="Bechsgaard J."/>
        </authorList>
    </citation>
    <scope>NUCLEOTIDE SEQUENCE [LARGE SCALE GENOMIC DNA]</scope>
</reference>
<evidence type="ECO:0000256" key="9">
    <source>
        <dbReference type="ARBA" id="ARBA00022806"/>
    </source>
</evidence>
<feature type="domain" description="Dicer dsRNA-binding fold" evidence="19">
    <location>
        <begin position="163"/>
        <end position="261"/>
    </location>
</feature>
<evidence type="ECO:0000256" key="15">
    <source>
        <dbReference type="PROSITE-ProRule" id="PRU00657"/>
    </source>
</evidence>
<dbReference type="GO" id="GO:0003723">
    <property type="term" value="F:RNA binding"/>
    <property type="evidence" value="ECO:0007669"/>
    <property type="project" value="UniProtKB-UniRule"/>
</dbReference>
<evidence type="ECO:0000256" key="12">
    <source>
        <dbReference type="ARBA" id="ARBA00023158"/>
    </source>
</evidence>
<dbReference type="STRING" id="407821.A0A087UAE0"/>
<keyword evidence="4" id="KW-0479">Metal-binding</keyword>
<keyword evidence="11" id="KW-0460">Magnesium</keyword>
<feature type="non-terminal residue" evidence="20">
    <location>
        <position position="1079"/>
    </location>
</feature>
<dbReference type="PROSITE" id="PS50142">
    <property type="entry name" value="RNASE_3_2"/>
    <property type="match status" value="2"/>
</dbReference>
<dbReference type="GO" id="GO:0005737">
    <property type="term" value="C:cytoplasm"/>
    <property type="evidence" value="ECO:0007669"/>
    <property type="project" value="TreeGrafter"/>
</dbReference>
<protein>
    <submittedName>
        <fullName evidence="20">Endoribonuclease Dicer</fullName>
    </submittedName>
</protein>
<keyword evidence="10" id="KW-0067">ATP-binding</keyword>
<dbReference type="Gene3D" id="2.170.260.10">
    <property type="entry name" value="paz domain"/>
    <property type="match status" value="1"/>
</dbReference>
<keyword evidence="13" id="KW-0464">Manganese</keyword>
<dbReference type="InterPro" id="IPR048512">
    <property type="entry name" value="Dicer_platform"/>
</dbReference>
<dbReference type="InterPro" id="IPR036085">
    <property type="entry name" value="PAZ_dom_sf"/>
</dbReference>
<evidence type="ECO:0000256" key="3">
    <source>
        <dbReference type="ARBA" id="ARBA00022722"/>
    </source>
</evidence>
<dbReference type="FunFam" id="1.10.1520.10:FF:000005">
    <property type="entry name" value="Putative endoribonuclease dicer"/>
    <property type="match status" value="1"/>
</dbReference>
<dbReference type="GO" id="GO:0004530">
    <property type="term" value="F:deoxyribonuclease I activity"/>
    <property type="evidence" value="ECO:0007669"/>
    <property type="project" value="TreeGrafter"/>
</dbReference>
<evidence type="ECO:0000256" key="7">
    <source>
        <dbReference type="ARBA" id="ARBA00022759"/>
    </source>
</evidence>
<keyword evidence="12" id="KW-0943">RNA-mediated gene silencing</keyword>
<dbReference type="Pfam" id="PF00636">
    <property type="entry name" value="Ribonuclease_3"/>
    <property type="match status" value="2"/>
</dbReference>
<evidence type="ECO:0000256" key="8">
    <source>
        <dbReference type="ARBA" id="ARBA00022801"/>
    </source>
</evidence>
<keyword evidence="9" id="KW-0347">Helicase</keyword>
<name>A0A087UAE0_STEMI</name>
<dbReference type="Pfam" id="PF20931">
    <property type="entry name" value="Dicer_platform"/>
    <property type="match status" value="1"/>
</dbReference>
<dbReference type="Gene3D" id="3.30.160.380">
    <property type="entry name" value="Dicer dimerisation domain"/>
    <property type="match status" value="1"/>
</dbReference>
<evidence type="ECO:0000259" key="19">
    <source>
        <dbReference type="PROSITE" id="PS51327"/>
    </source>
</evidence>
<evidence type="ECO:0000256" key="5">
    <source>
        <dbReference type="ARBA" id="ARBA00022737"/>
    </source>
</evidence>
<dbReference type="GO" id="GO:0005524">
    <property type="term" value="F:ATP binding"/>
    <property type="evidence" value="ECO:0007669"/>
    <property type="project" value="UniProtKB-KW"/>
</dbReference>
<dbReference type="PANTHER" id="PTHR14950:SF37">
    <property type="entry name" value="ENDORIBONUCLEASE DICER"/>
    <property type="match status" value="1"/>
</dbReference>
<dbReference type="Pfam" id="PF02170">
    <property type="entry name" value="PAZ"/>
    <property type="match status" value="1"/>
</dbReference>
<evidence type="ECO:0000256" key="13">
    <source>
        <dbReference type="ARBA" id="ARBA00023211"/>
    </source>
</evidence>
<evidence type="ECO:0000313" key="21">
    <source>
        <dbReference type="Proteomes" id="UP000054359"/>
    </source>
</evidence>
<dbReference type="GO" id="GO:0006309">
    <property type="term" value="P:apoptotic DNA fragmentation"/>
    <property type="evidence" value="ECO:0007669"/>
    <property type="project" value="TreeGrafter"/>
</dbReference>
<feature type="domain" description="RNase III" evidence="16">
    <location>
        <begin position="892"/>
        <end position="1050"/>
    </location>
</feature>
<dbReference type="AlphaFoldDB" id="A0A087UAE0"/>
<evidence type="ECO:0000259" key="17">
    <source>
        <dbReference type="PROSITE" id="PS50821"/>
    </source>
</evidence>
<dbReference type="PANTHER" id="PTHR14950">
    <property type="entry name" value="DICER-RELATED"/>
    <property type="match status" value="1"/>
</dbReference>
<dbReference type="InterPro" id="IPR027417">
    <property type="entry name" value="P-loop_NTPase"/>
</dbReference>
<dbReference type="SMART" id="SM00949">
    <property type="entry name" value="PAZ"/>
    <property type="match status" value="1"/>
</dbReference>
<evidence type="ECO:0000256" key="14">
    <source>
        <dbReference type="ARBA" id="ARBA00035116"/>
    </source>
</evidence>
<dbReference type="GO" id="GO:0004525">
    <property type="term" value="F:ribonuclease III activity"/>
    <property type="evidence" value="ECO:0007669"/>
    <property type="project" value="InterPro"/>
</dbReference>
<dbReference type="SUPFAM" id="SSF101690">
    <property type="entry name" value="PAZ domain"/>
    <property type="match status" value="1"/>
</dbReference>
<evidence type="ECO:0000313" key="20">
    <source>
        <dbReference type="EMBL" id="KFM74329.1"/>
    </source>
</evidence>
<dbReference type="InterPro" id="IPR038248">
    <property type="entry name" value="Dicer_dimer_sf"/>
</dbReference>
<dbReference type="InterPro" id="IPR036389">
    <property type="entry name" value="RNase_III_sf"/>
</dbReference>
<dbReference type="GO" id="GO:0030422">
    <property type="term" value="P:siRNA processing"/>
    <property type="evidence" value="ECO:0007669"/>
    <property type="project" value="TreeGrafter"/>
</dbReference>
<keyword evidence="3" id="KW-0540">Nuclease</keyword>
<dbReference type="Gene3D" id="1.10.1520.10">
    <property type="entry name" value="Ribonuclease III domain"/>
    <property type="match status" value="2"/>
</dbReference>
<evidence type="ECO:0000256" key="2">
    <source>
        <dbReference type="ARBA" id="ARBA00001946"/>
    </source>
</evidence>
<evidence type="ECO:0000256" key="1">
    <source>
        <dbReference type="ARBA" id="ARBA00001936"/>
    </source>
</evidence>